<feature type="region of interest" description="Disordered" evidence="1">
    <location>
        <begin position="43"/>
        <end position="76"/>
    </location>
</feature>
<dbReference type="AlphaFoldDB" id="A0A448PMB4"/>
<proteinExistence type="predicted"/>
<evidence type="ECO:0000313" key="3">
    <source>
        <dbReference type="Proteomes" id="UP000268658"/>
    </source>
</evidence>
<evidence type="ECO:0000256" key="1">
    <source>
        <dbReference type="SAM" id="MobiDB-lite"/>
    </source>
</evidence>
<dbReference type="KEGG" id="avc:NCTC10951_01957"/>
<gene>
    <name evidence="2" type="ORF">NCTC10951_01957</name>
</gene>
<organism evidence="2 3">
    <name type="scientific">Actinomyces viscosus</name>
    <dbReference type="NCBI Taxonomy" id="1656"/>
    <lineage>
        <taxon>Bacteria</taxon>
        <taxon>Bacillati</taxon>
        <taxon>Actinomycetota</taxon>
        <taxon>Actinomycetes</taxon>
        <taxon>Actinomycetales</taxon>
        <taxon>Actinomycetaceae</taxon>
        <taxon>Actinomyces</taxon>
    </lineage>
</organism>
<sequence>MQVAVAQAGKPGAVLEVRERVQRGWDAVVVGLGSLAESCALEGTRPGPLRSGAGAQEAGDLGEQQPEVRLGRFGPP</sequence>
<reference evidence="2 3" key="1">
    <citation type="submission" date="2018-12" db="EMBL/GenBank/DDBJ databases">
        <authorList>
            <consortium name="Pathogen Informatics"/>
        </authorList>
    </citation>
    <scope>NUCLEOTIDE SEQUENCE [LARGE SCALE GENOMIC DNA]</scope>
    <source>
        <strain evidence="2 3">NCTC10951</strain>
    </source>
</reference>
<name>A0A448PMB4_ACTVI</name>
<protein>
    <submittedName>
        <fullName evidence="2">Uncharacterized protein</fullName>
    </submittedName>
</protein>
<dbReference type="Proteomes" id="UP000268658">
    <property type="component" value="Chromosome"/>
</dbReference>
<evidence type="ECO:0000313" key="2">
    <source>
        <dbReference type="EMBL" id="VEI16978.1"/>
    </source>
</evidence>
<dbReference type="EMBL" id="LR134477">
    <property type="protein sequence ID" value="VEI16978.1"/>
    <property type="molecule type" value="Genomic_DNA"/>
</dbReference>
<accession>A0A448PMB4</accession>